<dbReference type="Gene3D" id="2.160.10.10">
    <property type="entry name" value="Hexapeptide repeat proteins"/>
    <property type="match status" value="1"/>
</dbReference>
<accession>A0A2G5NNU2</accession>
<dbReference type="InterPro" id="IPR050484">
    <property type="entry name" value="Transf_Hexapept/Carb_Anhydrase"/>
</dbReference>
<dbReference type="InterPro" id="IPR047324">
    <property type="entry name" value="LbH_gamma_CA-like"/>
</dbReference>
<reference evidence="1 2" key="1">
    <citation type="journal article" date="2018" name="Front. Microbiol.">
        <title>Description and Comparative Genomics of Macrococcus caseolyticus subsp. hominis subsp. nov., Macrococcus goetzii sp. nov., Macrococcus epidermidis sp. nov., and Macrococcus bohemicus sp. nov., Novel Macrococci From Human Clinical Material With Virulence Potential and Suspected Uptake of Foreign DNA by Natural Transformation.</title>
        <authorList>
            <person name="Maslanova I."/>
            <person name="Wertheimer Z."/>
            <person name="Sedlacek I."/>
            <person name="Svec P."/>
            <person name="Indrakova A."/>
            <person name="Kovarovic V."/>
            <person name="Schumann P."/>
            <person name="Sproer C."/>
            <person name="Kralova S."/>
            <person name="Sedo O."/>
            <person name="Kristofova L."/>
            <person name="Vrbovska V."/>
            <person name="Fuzik T."/>
            <person name="Petras P."/>
            <person name="Zdrahal Z."/>
            <person name="Ruzickova V."/>
            <person name="Doskar J."/>
            <person name="Pantucek R."/>
        </authorList>
    </citation>
    <scope>NUCLEOTIDE SEQUENCE [LARGE SCALE GENOMIC DNA]</scope>
    <source>
        <strain evidence="1 2">CCM 4927</strain>
    </source>
</reference>
<organism evidence="1 2">
    <name type="scientific">Macrococcoides goetzii</name>
    <dbReference type="NCBI Taxonomy" id="1891097"/>
    <lineage>
        <taxon>Bacteria</taxon>
        <taxon>Bacillati</taxon>
        <taxon>Bacillota</taxon>
        <taxon>Bacilli</taxon>
        <taxon>Bacillales</taxon>
        <taxon>Staphylococcaceae</taxon>
        <taxon>Macrococcoides</taxon>
    </lineage>
</organism>
<gene>
    <name evidence="1" type="ORF">BFS35_000315</name>
</gene>
<dbReference type="InterPro" id="IPR011004">
    <property type="entry name" value="Trimer_LpxA-like_sf"/>
</dbReference>
<dbReference type="PANTHER" id="PTHR13061:SF29">
    <property type="entry name" value="GAMMA CARBONIC ANHYDRASE-LIKE 1, MITOCHONDRIAL-RELATED"/>
    <property type="match status" value="1"/>
</dbReference>
<evidence type="ECO:0000313" key="2">
    <source>
        <dbReference type="Proteomes" id="UP000229523"/>
    </source>
</evidence>
<name>A0A2G5NNU2_9STAP</name>
<dbReference type="RefSeq" id="WP_099579729.1">
    <property type="nucleotide sequence ID" value="NZ_MJBI02000001.1"/>
</dbReference>
<sequence>MLYEYDGKYPEIDDSAFIAPNAVITGDVKIAKDASIWYGTVIRGDVSPVVIGEHSNVQDLCCLHQSPDAPLIIEENVTVGHRVTLHSSIIRKGALVGMDSTVLDGAEIGEGAFLGAGSLLTQGKKIPPGMLAMGRPAKVVRALTEEDKQDMARIQQEYADKAKVYKAMHETHKQ</sequence>
<dbReference type="CDD" id="cd04645">
    <property type="entry name" value="LbH_gamma_CA_like"/>
    <property type="match status" value="1"/>
</dbReference>
<comment type="caution">
    <text evidence="1">The sequence shown here is derived from an EMBL/GenBank/DDBJ whole genome shotgun (WGS) entry which is preliminary data.</text>
</comment>
<dbReference type="Pfam" id="PF00132">
    <property type="entry name" value="Hexapep"/>
    <property type="match status" value="2"/>
</dbReference>
<dbReference type="AlphaFoldDB" id="A0A2G5NNU2"/>
<protein>
    <submittedName>
        <fullName evidence="1">Gamma carbonic anhydrase family protein</fullName>
    </submittedName>
</protein>
<dbReference type="EMBL" id="MJBI02000001">
    <property type="protein sequence ID" value="RAI82161.1"/>
    <property type="molecule type" value="Genomic_DNA"/>
</dbReference>
<dbReference type="InterPro" id="IPR001451">
    <property type="entry name" value="Hexapep"/>
</dbReference>
<dbReference type="SUPFAM" id="SSF51161">
    <property type="entry name" value="Trimeric LpxA-like enzymes"/>
    <property type="match status" value="1"/>
</dbReference>
<dbReference type="PANTHER" id="PTHR13061">
    <property type="entry name" value="DYNACTIN SUBUNIT P25"/>
    <property type="match status" value="1"/>
</dbReference>
<evidence type="ECO:0000313" key="1">
    <source>
        <dbReference type="EMBL" id="RAI82161.1"/>
    </source>
</evidence>
<proteinExistence type="predicted"/>
<dbReference type="Proteomes" id="UP000229523">
    <property type="component" value="Unassembled WGS sequence"/>
</dbReference>
<keyword evidence="2" id="KW-1185">Reference proteome</keyword>